<keyword evidence="15" id="KW-1185">Reference proteome</keyword>
<dbReference type="InterPro" id="IPR006139">
    <property type="entry name" value="D-isomer_2_OHA_DH_cat_dom"/>
</dbReference>
<dbReference type="InterPro" id="IPR045865">
    <property type="entry name" value="ACT-like_dom_sf"/>
</dbReference>
<evidence type="ECO:0000256" key="5">
    <source>
        <dbReference type="ARBA" id="ARBA00013143"/>
    </source>
</evidence>
<evidence type="ECO:0000313" key="15">
    <source>
        <dbReference type="Proteomes" id="UP000076079"/>
    </source>
</evidence>
<comment type="similarity">
    <text evidence="3 12">Belongs to the D-isomer specific 2-hydroxyacid dehydrogenase family.</text>
</comment>
<evidence type="ECO:0000256" key="4">
    <source>
        <dbReference type="ARBA" id="ARBA00013001"/>
    </source>
</evidence>
<dbReference type="EC" id="1.1.1.95" evidence="5"/>
<evidence type="ECO:0000256" key="2">
    <source>
        <dbReference type="ARBA" id="ARBA00005216"/>
    </source>
</evidence>
<dbReference type="GO" id="GO:0051287">
    <property type="term" value="F:NAD binding"/>
    <property type="evidence" value="ECO:0007669"/>
    <property type="project" value="InterPro"/>
</dbReference>
<dbReference type="InterPro" id="IPR029752">
    <property type="entry name" value="D-isomer_DH_CS1"/>
</dbReference>
<dbReference type="UniPathway" id="UPA00135">
    <property type="reaction ID" value="UER00196"/>
</dbReference>
<dbReference type="Pfam" id="PF00389">
    <property type="entry name" value="2-Hacid_dh"/>
    <property type="match status" value="1"/>
</dbReference>
<comment type="pathway">
    <text evidence="2">Amino-acid biosynthesis; L-serine biosynthesis; L-serine from 3-phospho-D-glycerate: step 1/3.</text>
</comment>
<dbReference type="AlphaFoldDB" id="A0A143PJW2"/>
<evidence type="ECO:0000313" key="14">
    <source>
        <dbReference type="EMBL" id="AMY08706.1"/>
    </source>
</evidence>
<keyword evidence="8" id="KW-0520">NAD</keyword>
<comment type="catalytic activity">
    <reaction evidence="10">
        <text>(R)-2-hydroxyglutarate + NAD(+) = 2-oxoglutarate + NADH + H(+)</text>
        <dbReference type="Rhea" id="RHEA:49612"/>
        <dbReference type="ChEBI" id="CHEBI:15378"/>
        <dbReference type="ChEBI" id="CHEBI:15801"/>
        <dbReference type="ChEBI" id="CHEBI:16810"/>
        <dbReference type="ChEBI" id="CHEBI:57540"/>
        <dbReference type="ChEBI" id="CHEBI:57945"/>
        <dbReference type="EC" id="1.1.1.399"/>
    </reaction>
</comment>
<dbReference type="InterPro" id="IPR002912">
    <property type="entry name" value="ACT_dom"/>
</dbReference>
<dbReference type="InterPro" id="IPR029753">
    <property type="entry name" value="D-isomer_DH_CS"/>
</dbReference>
<reference evidence="15" key="2">
    <citation type="submission" date="2016-04" db="EMBL/GenBank/DDBJ databases">
        <title>First Complete Genome Sequence of a Subdivision 6 Acidobacterium.</title>
        <authorList>
            <person name="Huang S."/>
            <person name="Vieira S."/>
            <person name="Bunk B."/>
            <person name="Riedel T."/>
            <person name="Sproeer C."/>
            <person name="Overmann J."/>
        </authorList>
    </citation>
    <scope>NUCLEOTIDE SEQUENCE [LARGE SCALE GENOMIC DNA]</scope>
    <source>
        <strain evidence="15">DSM 100886 HEG_-6_39</strain>
    </source>
</reference>
<evidence type="ECO:0000256" key="8">
    <source>
        <dbReference type="ARBA" id="ARBA00023027"/>
    </source>
</evidence>
<dbReference type="EC" id="1.1.1.399" evidence="4"/>
<reference evidence="14 15" key="1">
    <citation type="journal article" date="2016" name="Genome Announc.">
        <title>First Complete Genome Sequence of a Subdivision 6 Acidobacterium Strain.</title>
        <authorList>
            <person name="Huang S."/>
            <person name="Vieira S."/>
            <person name="Bunk B."/>
            <person name="Riedel T."/>
            <person name="Sproer C."/>
            <person name="Overmann J."/>
        </authorList>
    </citation>
    <scope>NUCLEOTIDE SEQUENCE [LARGE SCALE GENOMIC DNA]</scope>
    <source>
        <strain evidence="15">DSM 100886 HEG_-6_39</strain>
    </source>
</reference>
<sequence length="395" mass="42068">MGDRQRLRVLVLNQISALGLKRLPGDGYSVGKDLPEPDAVLVRSADLHGMEIPPSVKAIGRAGAGTNNIPVPLMTRRGVPVFNTPGGNANAVKELVLAGMLMAARNLPAALRFVDSLDPTMADMDRAVEDGKKAFAGLELAGHTLGIVGLGKVGCLVADAAIKLGMHVFGHDPEITVDAAWNLPAQVKKATSVTEVLRHSDFVTLHVPLVEATRGLVGKNIDQMRMGAVLLNFAREGVVDEAAVLEALASRRLASYVCDFPGPALNRHEQVIALPHLGASTREAEENCAVMVVDQLRDYLEHGQVANAVNFPQVSMARESAYRVAIANANVPNMLGQISTTMAKFGLNIHNMVNKSRGEMAYTLVDVDSAVGDAVLDSLRAIDGVLSVRYLPHHA</sequence>
<evidence type="ECO:0000256" key="12">
    <source>
        <dbReference type="RuleBase" id="RU003719"/>
    </source>
</evidence>
<evidence type="ECO:0000256" key="10">
    <source>
        <dbReference type="ARBA" id="ARBA00048126"/>
    </source>
</evidence>
<dbReference type="CDD" id="cd12174">
    <property type="entry name" value="PGDH_like_3"/>
    <property type="match status" value="1"/>
</dbReference>
<feature type="domain" description="ACT" evidence="13">
    <location>
        <begin position="323"/>
        <end position="393"/>
    </location>
</feature>
<dbReference type="PROSITE" id="PS51671">
    <property type="entry name" value="ACT"/>
    <property type="match status" value="1"/>
</dbReference>
<gene>
    <name evidence="14" type="primary">serA_1</name>
    <name evidence="14" type="ORF">LuPra_01910</name>
</gene>
<name>A0A143PJW2_LUTPR</name>
<dbReference type="SUPFAM" id="SSF52283">
    <property type="entry name" value="Formate/glycerate dehydrogenase catalytic domain-like"/>
    <property type="match status" value="1"/>
</dbReference>
<dbReference type="PANTHER" id="PTHR42938">
    <property type="entry name" value="FORMATE DEHYDROGENASE 1"/>
    <property type="match status" value="1"/>
</dbReference>
<dbReference type="Gene3D" id="3.40.50.720">
    <property type="entry name" value="NAD(P)-binding Rossmann-like Domain"/>
    <property type="match status" value="2"/>
</dbReference>
<dbReference type="PANTHER" id="PTHR42938:SF47">
    <property type="entry name" value="HYDROXYPYRUVATE REDUCTASE"/>
    <property type="match status" value="1"/>
</dbReference>
<comment type="catalytic activity">
    <reaction evidence="11">
        <text>(2R)-3-phosphoglycerate + NAD(+) = 3-phosphooxypyruvate + NADH + H(+)</text>
        <dbReference type="Rhea" id="RHEA:12641"/>
        <dbReference type="ChEBI" id="CHEBI:15378"/>
        <dbReference type="ChEBI" id="CHEBI:18110"/>
        <dbReference type="ChEBI" id="CHEBI:57540"/>
        <dbReference type="ChEBI" id="CHEBI:57945"/>
        <dbReference type="ChEBI" id="CHEBI:58272"/>
        <dbReference type="EC" id="1.1.1.95"/>
    </reaction>
</comment>
<dbReference type="CDD" id="cd04901">
    <property type="entry name" value="ACT_3PGDH"/>
    <property type="match status" value="1"/>
</dbReference>
<dbReference type="PROSITE" id="PS00670">
    <property type="entry name" value="D_2_HYDROXYACID_DH_2"/>
    <property type="match status" value="1"/>
</dbReference>
<dbReference type="Pfam" id="PF02826">
    <property type="entry name" value="2-Hacid_dh_C"/>
    <property type="match status" value="1"/>
</dbReference>
<comment type="function">
    <text evidence="1">Catalyzes the reversible oxidation of 3-phospho-D-glycerate to 3-phosphonooxypyruvate, the first step of the phosphorylated L-serine biosynthesis pathway. Also catalyzes the reversible oxidation of 2-hydroxyglutarate to 2-oxoglutarate.</text>
</comment>
<keyword evidence="7 12" id="KW-0560">Oxidoreductase</keyword>
<dbReference type="InterPro" id="IPR036291">
    <property type="entry name" value="NAD(P)-bd_dom_sf"/>
</dbReference>
<dbReference type="PATRIC" id="fig|1813736.3.peg.2004"/>
<dbReference type="OrthoDB" id="9805416at2"/>
<dbReference type="InterPro" id="IPR006140">
    <property type="entry name" value="D-isomer_DH_NAD-bd"/>
</dbReference>
<proteinExistence type="inferred from homology"/>
<evidence type="ECO:0000256" key="1">
    <source>
        <dbReference type="ARBA" id="ARBA00003800"/>
    </source>
</evidence>
<evidence type="ECO:0000256" key="9">
    <source>
        <dbReference type="ARBA" id="ARBA00030455"/>
    </source>
</evidence>
<dbReference type="SUPFAM" id="SSF55021">
    <property type="entry name" value="ACT-like"/>
    <property type="match status" value="1"/>
</dbReference>
<dbReference type="KEGG" id="abac:LuPra_01910"/>
<organism evidence="14 15">
    <name type="scientific">Luteitalea pratensis</name>
    <dbReference type="NCBI Taxonomy" id="1855912"/>
    <lineage>
        <taxon>Bacteria</taxon>
        <taxon>Pseudomonadati</taxon>
        <taxon>Acidobacteriota</taxon>
        <taxon>Vicinamibacteria</taxon>
        <taxon>Vicinamibacterales</taxon>
        <taxon>Vicinamibacteraceae</taxon>
        <taxon>Luteitalea</taxon>
    </lineage>
</organism>
<dbReference type="GO" id="GO:0004617">
    <property type="term" value="F:phosphoglycerate dehydrogenase activity"/>
    <property type="evidence" value="ECO:0007669"/>
    <property type="project" value="UniProtKB-EC"/>
</dbReference>
<dbReference type="STRING" id="1855912.LuPra_01910"/>
<dbReference type="Gene3D" id="3.30.70.260">
    <property type="match status" value="1"/>
</dbReference>
<dbReference type="SUPFAM" id="SSF51735">
    <property type="entry name" value="NAD(P)-binding Rossmann-fold domains"/>
    <property type="match status" value="1"/>
</dbReference>
<dbReference type="PROSITE" id="PS00065">
    <property type="entry name" value="D_2_HYDROXYACID_DH_1"/>
    <property type="match status" value="1"/>
</dbReference>
<dbReference type="RefSeq" id="WP_110170523.1">
    <property type="nucleotide sequence ID" value="NZ_CP015136.1"/>
</dbReference>
<dbReference type="Proteomes" id="UP000076079">
    <property type="component" value="Chromosome"/>
</dbReference>
<protein>
    <recommendedName>
        <fullName evidence="6">D-3-phosphoglycerate dehydrogenase</fullName>
        <ecNumber evidence="4">1.1.1.399</ecNumber>
        <ecNumber evidence="5">1.1.1.95</ecNumber>
    </recommendedName>
    <alternativeName>
        <fullName evidence="9">2-oxoglutarate reductase</fullName>
    </alternativeName>
</protein>
<evidence type="ECO:0000256" key="3">
    <source>
        <dbReference type="ARBA" id="ARBA00005854"/>
    </source>
</evidence>
<evidence type="ECO:0000256" key="7">
    <source>
        <dbReference type="ARBA" id="ARBA00023002"/>
    </source>
</evidence>
<dbReference type="EMBL" id="CP015136">
    <property type="protein sequence ID" value="AMY08706.1"/>
    <property type="molecule type" value="Genomic_DNA"/>
</dbReference>
<accession>A0A143PJW2</accession>
<evidence type="ECO:0000259" key="13">
    <source>
        <dbReference type="PROSITE" id="PS51671"/>
    </source>
</evidence>
<evidence type="ECO:0000256" key="11">
    <source>
        <dbReference type="ARBA" id="ARBA00048731"/>
    </source>
</evidence>
<evidence type="ECO:0000256" key="6">
    <source>
        <dbReference type="ARBA" id="ARBA00021582"/>
    </source>
</evidence>